<dbReference type="Proteomes" id="UP001138709">
    <property type="component" value="Unassembled WGS sequence"/>
</dbReference>
<dbReference type="InterPro" id="IPR009579">
    <property type="entry name" value="DUF1192"/>
</dbReference>
<keyword evidence="3" id="KW-1185">Reference proteome</keyword>
<sequence>MALTDEEENRPRRRKVLEPPRFDGWDLAQLQDYIAELRAEIARAEAAIDAGAAQRAAAEALFRRP</sequence>
<name>A0A9X9XK01_9PROT</name>
<gene>
    <name evidence="2" type="ORF">GXW74_26460</name>
</gene>
<protein>
    <submittedName>
        <fullName evidence="2">DUF1192 family protein</fullName>
    </submittedName>
</protein>
<keyword evidence="1" id="KW-0175">Coiled coil</keyword>
<evidence type="ECO:0000256" key="1">
    <source>
        <dbReference type="SAM" id="Coils"/>
    </source>
</evidence>
<evidence type="ECO:0000313" key="3">
    <source>
        <dbReference type="Proteomes" id="UP001138709"/>
    </source>
</evidence>
<reference evidence="2" key="2">
    <citation type="journal article" date="2021" name="Syst. Appl. Microbiol.">
        <title>Roseomonas hellenica sp. nov., isolated from roots of wild-growing Alkanna tinctoria.</title>
        <authorList>
            <person name="Rat A."/>
            <person name="Naranjo H.D."/>
            <person name="Lebbe L."/>
            <person name="Cnockaert M."/>
            <person name="Krigas N."/>
            <person name="Grigoriadou K."/>
            <person name="Maloupa E."/>
            <person name="Willems A."/>
        </authorList>
    </citation>
    <scope>NUCLEOTIDE SEQUENCE</scope>
    <source>
        <strain evidence="2">LMG 31228</strain>
    </source>
</reference>
<proteinExistence type="predicted"/>
<feature type="coiled-coil region" evidence="1">
    <location>
        <begin position="27"/>
        <end position="54"/>
    </location>
</feature>
<dbReference type="RefSeq" id="WP_211849783.1">
    <property type="nucleotide sequence ID" value="NZ_JAAEDL010000052.1"/>
</dbReference>
<accession>A0A9X9XK01</accession>
<dbReference type="EMBL" id="JAAEDL010000052">
    <property type="protein sequence ID" value="MBR0684037.1"/>
    <property type="molecule type" value="Genomic_DNA"/>
</dbReference>
<comment type="caution">
    <text evidence="2">The sequence shown here is derived from an EMBL/GenBank/DDBJ whole genome shotgun (WGS) entry which is preliminary data.</text>
</comment>
<organism evidence="2 3">
    <name type="scientific">Neoroseomonas eburnea</name>
    <dbReference type="NCBI Taxonomy" id="1346889"/>
    <lineage>
        <taxon>Bacteria</taxon>
        <taxon>Pseudomonadati</taxon>
        <taxon>Pseudomonadota</taxon>
        <taxon>Alphaproteobacteria</taxon>
        <taxon>Acetobacterales</taxon>
        <taxon>Acetobacteraceae</taxon>
        <taxon>Neoroseomonas</taxon>
    </lineage>
</organism>
<dbReference type="AlphaFoldDB" id="A0A9X9XK01"/>
<dbReference type="Pfam" id="PF06698">
    <property type="entry name" value="DUF1192"/>
    <property type="match status" value="1"/>
</dbReference>
<reference evidence="2" key="1">
    <citation type="submission" date="2020-01" db="EMBL/GenBank/DDBJ databases">
        <authorList>
            <person name="Rat A."/>
        </authorList>
    </citation>
    <scope>NUCLEOTIDE SEQUENCE</scope>
    <source>
        <strain evidence="2">LMG 31228</strain>
    </source>
</reference>
<evidence type="ECO:0000313" key="2">
    <source>
        <dbReference type="EMBL" id="MBR0684037.1"/>
    </source>
</evidence>